<evidence type="ECO:0000313" key="1">
    <source>
        <dbReference type="EMBL" id="MFD2648342.1"/>
    </source>
</evidence>
<name>A0ABW5QLA1_9HYPH</name>
<sequence>MRDLLRLLAIAVLVFAIVGFAMIYSRDSAFRYGLASFLSGTGGAISRGFSDLTGLGRGSDEPALETASLRIMRPNQTAWVGLTGFPDQTAVHFSVPQLGGYQQGLLDLRFDVQLAEGGDGLLSIAVNGERRSEIVLNTGHNAYDVELPLTPADLLADRVVVELSARGTTNSGQICPSDSANSGSAVSLLPESALVLTTLQAADDPETALIAAPDPLQLYLGADTHSQAVTMWAAQNLTRAGVSSVIVDDASGPGRIVVTDQTDAPEAVELDVGGTIVLNGSQGLQRAIGFHRADFVPAGTGGWPISVARLTTETLARNFRGSRRWTIPYNIADLPGGLTPTRFDLALRASRLADGNEWMLRISLNGNLLRTERLPGDNPDIRLPVELPTELQRLSNALLVELIDTSPNQSICRAAPDAQAQLLPESRLSASGAQPVDGWSALVRELAEAEFVVPGNHGLLSVHQATRVAAALAQFLPVDAKVAFMADGPAMTLTVVDRERIAEILQSRERDAEDARGKLWAVTAAPSATADTLGLTDLTSGDAAAALLQQMRATNVAILVQSPPLQ</sequence>
<dbReference type="RefSeq" id="WP_386833493.1">
    <property type="nucleotide sequence ID" value="NZ_JBHUNP010000001.1"/>
</dbReference>
<keyword evidence="2" id="KW-1185">Reference proteome</keyword>
<organism evidence="1 2">
    <name type="scientific">Devosia albogilva</name>
    <dbReference type="NCBI Taxonomy" id="429726"/>
    <lineage>
        <taxon>Bacteria</taxon>
        <taxon>Pseudomonadati</taxon>
        <taxon>Pseudomonadota</taxon>
        <taxon>Alphaproteobacteria</taxon>
        <taxon>Hyphomicrobiales</taxon>
        <taxon>Devosiaceae</taxon>
        <taxon>Devosia</taxon>
    </lineage>
</organism>
<comment type="caution">
    <text evidence="1">The sequence shown here is derived from an EMBL/GenBank/DDBJ whole genome shotgun (WGS) entry which is preliminary data.</text>
</comment>
<proteinExistence type="predicted"/>
<evidence type="ECO:0008006" key="3">
    <source>
        <dbReference type="Google" id="ProtNLM"/>
    </source>
</evidence>
<evidence type="ECO:0000313" key="2">
    <source>
        <dbReference type="Proteomes" id="UP001597521"/>
    </source>
</evidence>
<reference evidence="2" key="1">
    <citation type="journal article" date="2019" name="Int. J. Syst. Evol. Microbiol.">
        <title>The Global Catalogue of Microorganisms (GCM) 10K type strain sequencing project: providing services to taxonomists for standard genome sequencing and annotation.</title>
        <authorList>
            <consortium name="The Broad Institute Genomics Platform"/>
            <consortium name="The Broad Institute Genome Sequencing Center for Infectious Disease"/>
            <person name="Wu L."/>
            <person name="Ma J."/>
        </authorList>
    </citation>
    <scope>NUCLEOTIDE SEQUENCE [LARGE SCALE GENOMIC DNA]</scope>
    <source>
        <strain evidence="2">CCM 7427</strain>
    </source>
</reference>
<accession>A0ABW5QLA1</accession>
<dbReference type="Proteomes" id="UP001597521">
    <property type="component" value="Unassembled WGS sequence"/>
</dbReference>
<dbReference type="Gene3D" id="2.60.120.260">
    <property type="entry name" value="Galactose-binding domain-like"/>
    <property type="match status" value="1"/>
</dbReference>
<protein>
    <recommendedName>
        <fullName evidence="3">Cyclic di-GMP-binding protein</fullName>
    </recommendedName>
</protein>
<dbReference type="EMBL" id="JBHUNP010000001">
    <property type="protein sequence ID" value="MFD2648342.1"/>
    <property type="molecule type" value="Genomic_DNA"/>
</dbReference>
<gene>
    <name evidence="1" type="ORF">ACFSX5_11120</name>
</gene>